<dbReference type="NCBIfam" id="TIGR02937">
    <property type="entry name" value="sigma70-ECF"/>
    <property type="match status" value="1"/>
</dbReference>
<dbReference type="SUPFAM" id="SSF46894">
    <property type="entry name" value="C-terminal effector domain of the bipartite response regulators"/>
    <property type="match status" value="1"/>
</dbReference>
<evidence type="ECO:0000256" key="2">
    <source>
        <dbReference type="ARBA" id="ARBA00021245"/>
    </source>
</evidence>
<reference evidence="8 9" key="1">
    <citation type="journal article" date="2023" name="Int. J. Syst. Evol. Microbiol.">
        <title>Streptococcus sciuri sp. nov., Staphylococcus marylandisciuri sp. nov. and Staphylococcus americanisciuri sp. nov., isolated from faeces of eastern grey squirrel (Sciurus carolinensis).</title>
        <authorList>
            <person name="Volokhov D.V."/>
            <person name="Zagorodnyaya T.A."/>
            <person name="Furtak V.A."/>
            <person name="Nattanmai G."/>
            <person name="Randall L."/>
            <person name="Jose S."/>
            <person name="Gao Y."/>
            <person name="Eisenberg T."/>
            <person name="Delmonte P."/>
            <person name="Blom J."/>
            <person name="Mitchell K.K."/>
        </authorList>
    </citation>
    <scope>NUCLEOTIDE SEQUENCE [LARGE SCALE GENOMIC DNA]</scope>
    <source>
        <strain evidence="8 9">GRT3</strain>
    </source>
</reference>
<gene>
    <name evidence="8" type="ORF">NXS11_00115</name>
</gene>
<dbReference type="EMBL" id="JANUXY010000001">
    <property type="protein sequence ID" value="MCS4485290.1"/>
    <property type="molecule type" value="Genomic_DNA"/>
</dbReference>
<dbReference type="SUPFAM" id="SSF88946">
    <property type="entry name" value="Sigma2 domain of RNA polymerase sigma factors"/>
    <property type="match status" value="1"/>
</dbReference>
<dbReference type="InterPro" id="IPR010332">
    <property type="entry name" value="ATPase_terminase-su_N"/>
</dbReference>
<comment type="caution">
    <text evidence="8">The sequence shown here is derived from an EMBL/GenBank/DDBJ whole genome shotgun (WGS) entry which is preliminary data.</text>
</comment>
<evidence type="ECO:0000256" key="4">
    <source>
        <dbReference type="ARBA" id="ARBA00023163"/>
    </source>
</evidence>
<evidence type="ECO:0000256" key="3">
    <source>
        <dbReference type="ARBA" id="ARBA00023015"/>
    </source>
</evidence>
<keyword evidence="9" id="KW-1185">Reference proteome</keyword>
<sequence length="157" mass="19351">MDFDIMYQRYYKYIHYLLNTHHIHYNYDEYYQLLCIRLWELCQSYDASKNTNLHAYLTYRLKFYLIDLLRKQARQPLLDSIDTPDLQLPQFKIDDKLFSIQQWALQLPFTHRHWLYLYLQGYTQLEIATYLSRSPSSVKNYKKQTLSALRHSHFSDY</sequence>
<protein>
    <recommendedName>
        <fullName evidence="2">RNA polymerase sigma factor SigS</fullName>
    </recommendedName>
</protein>
<organism evidence="8 9">
    <name type="scientific">Staphylococcus americanisciuri</name>
    <dbReference type="NCBI Taxonomy" id="2973940"/>
    <lineage>
        <taxon>Bacteria</taxon>
        <taxon>Bacillati</taxon>
        <taxon>Bacillota</taxon>
        <taxon>Bacilli</taxon>
        <taxon>Bacillales</taxon>
        <taxon>Staphylococcaceae</taxon>
        <taxon>Staphylococcus</taxon>
    </lineage>
</organism>
<evidence type="ECO:0000256" key="5">
    <source>
        <dbReference type="ARBA" id="ARBA00024701"/>
    </source>
</evidence>
<evidence type="ECO:0000313" key="8">
    <source>
        <dbReference type="EMBL" id="MCS4485290.1"/>
    </source>
</evidence>
<dbReference type="RefSeq" id="WP_259197641.1">
    <property type="nucleotide sequence ID" value="NZ_JANUXY010000001.1"/>
</dbReference>
<dbReference type="Pfam" id="PF04542">
    <property type="entry name" value="Sigma70_r2"/>
    <property type="match status" value="1"/>
</dbReference>
<dbReference type="InterPro" id="IPR013325">
    <property type="entry name" value="RNA_pol_sigma_r2"/>
</dbReference>
<dbReference type="InterPro" id="IPR016032">
    <property type="entry name" value="Sig_transdc_resp-reg_C-effctor"/>
</dbReference>
<comment type="function">
    <text evidence="5">Sigma factors are initiation factors that promote the attachment of RNA polymerase to specific initiation sites and are then released. Sigma-S contributes to the protection against external stress, thus playing a role in cellular fitness and survival.</text>
</comment>
<keyword evidence="3" id="KW-0805">Transcription regulation</keyword>
<dbReference type="InterPro" id="IPR007627">
    <property type="entry name" value="RNA_pol_sigma70_r2"/>
</dbReference>
<proteinExistence type="inferred from homology"/>
<accession>A0ABT2EYE5</accession>
<dbReference type="InterPro" id="IPR014284">
    <property type="entry name" value="RNA_pol_sigma-70_dom"/>
</dbReference>
<comment type="similarity">
    <text evidence="1">Belongs to the sigma-70 factor family.</text>
</comment>
<keyword evidence="4" id="KW-0804">Transcription</keyword>
<dbReference type="Proteomes" id="UP001205609">
    <property type="component" value="Unassembled WGS sequence"/>
</dbReference>
<dbReference type="Pfam" id="PF06056">
    <property type="entry name" value="Terminase_5"/>
    <property type="match status" value="1"/>
</dbReference>
<feature type="domain" description="RNA polymerase sigma-70 region 2" evidence="6">
    <location>
        <begin position="6"/>
        <end position="74"/>
    </location>
</feature>
<feature type="domain" description="Terminase ATPase subunit N-terminal" evidence="7">
    <location>
        <begin position="115"/>
        <end position="143"/>
    </location>
</feature>
<evidence type="ECO:0000256" key="1">
    <source>
        <dbReference type="ARBA" id="ARBA00007788"/>
    </source>
</evidence>
<evidence type="ECO:0000313" key="9">
    <source>
        <dbReference type="Proteomes" id="UP001205609"/>
    </source>
</evidence>
<dbReference type="Gene3D" id="1.10.1740.10">
    <property type="match status" value="1"/>
</dbReference>
<name>A0ABT2EYE5_9STAP</name>
<evidence type="ECO:0000259" key="6">
    <source>
        <dbReference type="Pfam" id="PF04542"/>
    </source>
</evidence>
<evidence type="ECO:0000259" key="7">
    <source>
        <dbReference type="Pfam" id="PF06056"/>
    </source>
</evidence>